<gene>
    <name evidence="1" type="ORF">B7C51_00090</name>
</gene>
<name>A0A1V0UNH3_9BACL</name>
<evidence type="ECO:0000313" key="2">
    <source>
        <dbReference type="Proteomes" id="UP000192727"/>
    </source>
</evidence>
<proteinExistence type="predicted"/>
<dbReference type="AlphaFoldDB" id="A0A1V0UNH3"/>
<evidence type="ECO:0000313" key="1">
    <source>
        <dbReference type="EMBL" id="ARF66532.1"/>
    </source>
</evidence>
<sequence>MSNVVFSDSSQSISNLAQRLVDGYDDSVLVLAPFAGKASTYAPSKKGKYKGYYRLELNVLIPEDAIKGEDCLNDFAAFAVVRLPKERVQEHLWKEESE</sequence>
<accession>A0A1V0UNH3</accession>
<dbReference type="EMBL" id="CP020557">
    <property type="protein sequence ID" value="ARF66532.1"/>
    <property type="molecule type" value="Genomic_DNA"/>
</dbReference>
<reference evidence="1 2" key="1">
    <citation type="submission" date="2017-03" db="EMBL/GenBank/DDBJ databases">
        <title>Paenibacillus larvae genome sequencing.</title>
        <authorList>
            <person name="Dingman D.W."/>
        </authorList>
    </citation>
    <scope>NUCLEOTIDE SEQUENCE [LARGE SCALE GENOMIC DNA]</scope>
    <source>
        <strain evidence="1 2">SAG 10367</strain>
    </source>
</reference>
<protein>
    <submittedName>
        <fullName evidence="1">Uncharacterized protein</fullName>
    </submittedName>
</protein>
<dbReference type="RefSeq" id="WP_083037949.1">
    <property type="nucleotide sequence ID" value="NZ_CP020557.1"/>
</dbReference>
<organism evidence="1 2">
    <name type="scientific">Paenibacillus larvae subsp. pulvifaciens</name>
    <dbReference type="NCBI Taxonomy" id="1477"/>
    <lineage>
        <taxon>Bacteria</taxon>
        <taxon>Bacillati</taxon>
        <taxon>Bacillota</taxon>
        <taxon>Bacilli</taxon>
        <taxon>Bacillales</taxon>
        <taxon>Paenibacillaceae</taxon>
        <taxon>Paenibacillus</taxon>
    </lineage>
</organism>
<dbReference type="Proteomes" id="UP000192727">
    <property type="component" value="Chromosome"/>
</dbReference>